<dbReference type="InterPro" id="IPR020806">
    <property type="entry name" value="PKS_PP-bd"/>
</dbReference>
<gene>
    <name evidence="13" type="ORF">FHL15_006538</name>
</gene>
<feature type="compositionally biased region" description="Polar residues" evidence="9">
    <location>
        <begin position="33"/>
        <end position="44"/>
    </location>
</feature>
<dbReference type="Pfam" id="PF13602">
    <property type="entry name" value="ADH_zinc_N_2"/>
    <property type="match status" value="1"/>
</dbReference>
<name>A0A553HXD8_9PEZI</name>
<dbReference type="Pfam" id="PF14765">
    <property type="entry name" value="PS-DH"/>
    <property type="match status" value="1"/>
</dbReference>
<dbReference type="InterPro" id="IPR018201">
    <property type="entry name" value="Ketoacyl_synth_AS"/>
</dbReference>
<keyword evidence="3" id="KW-0808">Transferase</keyword>
<dbReference type="SMART" id="SM00829">
    <property type="entry name" value="PKS_ER"/>
    <property type="match status" value="1"/>
</dbReference>
<evidence type="ECO:0000256" key="5">
    <source>
        <dbReference type="ARBA" id="ARBA00023002"/>
    </source>
</evidence>
<dbReference type="PROSITE" id="PS52019">
    <property type="entry name" value="PKS_MFAS_DH"/>
    <property type="match status" value="1"/>
</dbReference>
<dbReference type="EMBL" id="VFLP01000035">
    <property type="protein sequence ID" value="TRX92611.1"/>
    <property type="molecule type" value="Genomic_DNA"/>
</dbReference>
<keyword evidence="4" id="KW-0521">NADP</keyword>
<dbReference type="InterPro" id="IPR020843">
    <property type="entry name" value="ER"/>
</dbReference>
<dbReference type="InterPro" id="IPR020807">
    <property type="entry name" value="PKS_DH"/>
</dbReference>
<dbReference type="OrthoDB" id="329835at2759"/>
<dbReference type="Pfam" id="PF02801">
    <property type="entry name" value="Ketoacyl-synt_C"/>
    <property type="match status" value="1"/>
</dbReference>
<dbReference type="InterPro" id="IPR049551">
    <property type="entry name" value="PKS_DH_C"/>
</dbReference>
<evidence type="ECO:0000256" key="3">
    <source>
        <dbReference type="ARBA" id="ARBA00022679"/>
    </source>
</evidence>
<dbReference type="InterPro" id="IPR036291">
    <property type="entry name" value="NAD(P)-bd_dom_sf"/>
</dbReference>
<feature type="domain" description="Ketosynthase family 3 (KS3)" evidence="11">
    <location>
        <begin position="66"/>
        <end position="510"/>
    </location>
</feature>
<evidence type="ECO:0000313" key="13">
    <source>
        <dbReference type="EMBL" id="TRX92611.1"/>
    </source>
</evidence>
<sequence length="2475" mass="270900">MTRDLDIDVQAGDDLDVSLAHPLGLRNDDEDGTGSSVLTPSTPQADDEPESRKPLLNGSLSPGSDEDPVCIAGMACRLPGDVKSPSQMWDFMMQSRSAKGQVPEVRFNVKGFHHPDGSRAGVMAADGGYFLQHDVRQFEAEFFELNNLEAMYMDPQQRQLLEVIYECFESAGLSLDQVSGTNTGVFVGNFTLDHQTMQARDPEYGSRYTATGTGTAIMANRISHVFNLHGPSLTIDTACSSSIYCLHNAIRAIQSHDCDSVIVAAANLIISPEQHLGTMKGGVLSPTSTCHTFDVSADGYGRAEAINALYLKRLSKALEDGDHVWAVIRGTAINANGKTPGISQPSSALQEIVIRKAYAGAGLDFNDTDYVECHGTGTAVGDPIEVDALASCFLPRIGRPLRLGSVKTNFGHSEAASGITSVIKVCLAFEKGFIPPTCGVTTLNPKRESLCYSILETVKELSITLLTVVKLGVRPFEVVTKAEPWPRELRRASINSFGYGGANAHIIVESLSSYLNELPVNEPTTLSSSSSPPSPGRILIFPVSALSKKSLRIRLEHMTQVINQQTNQDGLDRLAFTLTERCSHLGSRSFVIRDTQSEDIILDNDSNLLSTARLPIAFVFTGQGAQYTGMAKELLETEEVFSATISALDRTLSMLPVPCRPNWTLRQALQDPAGASQVDDVSRSQPLCTAIQIGLIDVLRSWSVNPSVVVGHSSGEIAAAYACGALTSAQAILTAYLRGYAVEQLGQACGAMIAVGISPEEAESLIEERGLRDEVCVACVNAPESVTISGSEHGIDIIALDIHSNSPGTLCRKLTTGGKAYHSYMMRDIGPLYEELLERYVANADMSASPITTIKMYSSVGFLGDELRVFDGTKPIPMAYWRENLETPVQFNSAVNSLLTTSGNFHVIEIGPHSALRGYIQKIRESVNIDLHLYTPTLLRKKHAGHQLKNVAGRLFVHGHQLNWSRVNSIPERGLKPFHDLPNYPWDYSAGLLWYEPRASMELRNRKYIRHELLGSQQLAGDGTNWSWRNILRLSEMPWLRGHKVDNQVVFPATGYLAVAIEALSQVLGISQNGDENCTIEFNNVNIKAALVVTEGDETNNGKELHTTMSARKYSTATTSSHWYDFSIYSWVAGTSTLHCAGGIRVENIKSIKGSVEAQEIDMQTWSPEPWYEKGRQQGLCFEGDFKSLTSLKTDVNRSKPECISTTKIIPPAALDLHAMQYPMHPITIDACLQAAIMGSTAGELAKLRAYLPVFINKARIRLPVDKTGGNNEATIQTRARRTGFATLDIDSTLRNSEEEALIDLVGVRLSLYTSKQRDSAREEPEGSRYPCLRATWKPDLQRVSPELMRPLEKYVSDTQTQDLFAGLAQERLGALGVLLDLAGHKNPAMRILALGNIPDKATAQIKAILHDGTAFRRFSSWHVGQVSHEGEIQIQDDDKGPYDIIILVHDSVSPPRHKQLGDQLALLLSERGSILATSTLGTKELFSTEMFQSFEVQDVQSEVLHVRRAMNPMSLRGRDVLILLHEPSPAVLKVGDELINDIKTRFSPTSTETALFSELDRTRLSENTVCISMIESEHPVLPTIGEKEMALLHILTNSVKDLLWVTGAGMLESPNPDLTLSHGLSRSLMLEQPTMRWMIVDIGDVGGQESRSISPKILSSLLFHSRGDDKEFIYSRGLPHINRFSPDGKINTLFSRRLSSSPAQLQQIELGQASPAKLAIGQIGQLDSLYFQQLNDIPTRLPAGYVDVSVRAVSLNAKDVYIMSGRAETRKGTISNDFTGVVTAIGPDVKDFEVGDRVVVMAPNGFGTVERVPVWAVQKMLPNESFAEVASLPIVYSTALYALHDRAYLRRGESILIHSAAGALGIALINVARHIGAVIYATAGSHLKRQYLEQELGVPGSNIFSSRDSSFVEGIRNRTKGRGVDVVVSSLVGDLMHASWGCIGPFGRFVEVGKRELLDAGRLGMEVFLRNATFTAFDLSEIFYEDDQIYRELWSKKLSDTLQLYRSGIVTPPPITEFDVKDISSAYRYFSNADRVGKIVVSLDDPTSRVPVALAEYSTVFYPDKVYLLVGCLGGLGRCLSRWMFARGARRFCFLGRSGLRKPAAKTLVEGLRSVGAIVEAVTGDVSNPSDVSAAVRVCKEMGCCIGGVVQAAMGLRETLFSAMDHHAWQTAIQPKWMGTWNLHRDLLGHDQDLDFFLLTSSMSGSIGTATESNYCAANGFLDAFSSWRRSQGKPAISVGLGMISEVGYLHENPHIEGLLLRRGIQPLSEKEFLQVIDLSLTRNSEDSRQQSHLSDSMILTGLEPHGFLKLMDRGYDVDLEVAQDPRLALLSSAVAAEKGLRRSKGANTRYSEAGDLSQVIASTPWLQTLPLNIARSLAVVSGASSISTAVLQLTTQRFSNLILVPVDSIDQGKPFLRLGVDSMIAAEFRTWLWNTFEVDVPFLDLLSAQMNISTVADVVTKQLEAGSDSGSKL</sequence>
<dbReference type="Pfam" id="PF00550">
    <property type="entry name" value="PP-binding"/>
    <property type="match status" value="1"/>
</dbReference>
<dbReference type="InterPro" id="IPR013968">
    <property type="entry name" value="PKS_KR"/>
</dbReference>
<evidence type="ECO:0000256" key="4">
    <source>
        <dbReference type="ARBA" id="ARBA00022857"/>
    </source>
</evidence>
<dbReference type="InterPro" id="IPR016035">
    <property type="entry name" value="Acyl_Trfase/lysoPLipase"/>
</dbReference>
<dbReference type="SUPFAM" id="SSF47336">
    <property type="entry name" value="ACP-like"/>
    <property type="match status" value="1"/>
</dbReference>
<dbReference type="PROSITE" id="PS50075">
    <property type="entry name" value="CARRIER"/>
    <property type="match status" value="1"/>
</dbReference>
<dbReference type="GO" id="GO:0031177">
    <property type="term" value="F:phosphopantetheine binding"/>
    <property type="evidence" value="ECO:0007669"/>
    <property type="project" value="InterPro"/>
</dbReference>
<proteinExistence type="predicted"/>
<dbReference type="SUPFAM" id="SSF55048">
    <property type="entry name" value="Probable ACP-binding domain of malonyl-CoA ACP transacylase"/>
    <property type="match status" value="1"/>
</dbReference>
<keyword evidence="5" id="KW-0560">Oxidoreductase</keyword>
<reference evidence="14" key="1">
    <citation type="submission" date="2019-06" db="EMBL/GenBank/DDBJ databases">
        <title>Draft genome sequence of the griseofulvin-producing fungus Xylaria cubensis strain G536.</title>
        <authorList>
            <person name="Mead M.E."/>
            <person name="Raja H.A."/>
            <person name="Steenwyk J.L."/>
            <person name="Knowles S.L."/>
            <person name="Oberlies N.H."/>
            <person name="Rokas A."/>
        </authorList>
    </citation>
    <scope>NUCLEOTIDE SEQUENCE [LARGE SCALE GENOMIC DNA]</scope>
    <source>
        <strain evidence="14">G536</strain>
    </source>
</reference>
<dbReference type="CDD" id="cd05274">
    <property type="entry name" value="KR_FAS_SDR_x"/>
    <property type="match status" value="1"/>
</dbReference>
<evidence type="ECO:0000256" key="8">
    <source>
        <dbReference type="PROSITE-ProRule" id="PRU01363"/>
    </source>
</evidence>
<feature type="region of interest" description="N-terminal hotdog fold" evidence="8">
    <location>
        <begin position="1011"/>
        <end position="1151"/>
    </location>
</feature>
<accession>A0A553HXD8</accession>
<dbReference type="Gene3D" id="3.40.47.10">
    <property type="match status" value="1"/>
</dbReference>
<dbReference type="GO" id="GO:0006633">
    <property type="term" value="P:fatty acid biosynthetic process"/>
    <property type="evidence" value="ECO:0007669"/>
    <property type="project" value="InterPro"/>
</dbReference>
<evidence type="ECO:0000256" key="2">
    <source>
        <dbReference type="ARBA" id="ARBA00022553"/>
    </source>
</evidence>
<evidence type="ECO:0000259" key="11">
    <source>
        <dbReference type="PROSITE" id="PS52004"/>
    </source>
</evidence>
<dbReference type="InterPro" id="IPR036736">
    <property type="entry name" value="ACP-like_sf"/>
</dbReference>
<dbReference type="SMART" id="SM00823">
    <property type="entry name" value="PKS_PP"/>
    <property type="match status" value="1"/>
</dbReference>
<dbReference type="InterPro" id="IPR049552">
    <property type="entry name" value="PKS_DH_N"/>
</dbReference>
<dbReference type="InterPro" id="IPR016039">
    <property type="entry name" value="Thiolase-like"/>
</dbReference>
<dbReference type="InterPro" id="IPR057326">
    <property type="entry name" value="KR_dom"/>
</dbReference>
<dbReference type="SUPFAM" id="SSF53901">
    <property type="entry name" value="Thiolase-like"/>
    <property type="match status" value="1"/>
</dbReference>
<evidence type="ECO:0000259" key="12">
    <source>
        <dbReference type="PROSITE" id="PS52019"/>
    </source>
</evidence>
<dbReference type="SUPFAM" id="SSF50129">
    <property type="entry name" value="GroES-like"/>
    <property type="match status" value="1"/>
</dbReference>
<dbReference type="InterPro" id="IPR032821">
    <property type="entry name" value="PKS_assoc"/>
</dbReference>
<feature type="active site" description="Proton donor; for dehydratase activity" evidence="8">
    <location>
        <position position="1230"/>
    </location>
</feature>
<dbReference type="GO" id="GO:0008168">
    <property type="term" value="F:methyltransferase activity"/>
    <property type="evidence" value="ECO:0007669"/>
    <property type="project" value="UniProtKB-KW"/>
</dbReference>
<dbReference type="GO" id="GO:0004315">
    <property type="term" value="F:3-oxoacyl-[acyl-carrier-protein] synthase activity"/>
    <property type="evidence" value="ECO:0007669"/>
    <property type="project" value="InterPro"/>
</dbReference>
<dbReference type="Gene3D" id="3.40.50.720">
    <property type="entry name" value="NAD(P)-binding Rossmann-like Domain"/>
    <property type="match status" value="2"/>
</dbReference>
<dbReference type="InterPro" id="IPR020841">
    <property type="entry name" value="PKS_Beta-ketoAc_synthase_dom"/>
</dbReference>
<dbReference type="InterPro" id="IPR011032">
    <property type="entry name" value="GroES-like_sf"/>
</dbReference>
<dbReference type="Pfam" id="PF16197">
    <property type="entry name" value="KAsynt_C_assoc"/>
    <property type="match status" value="1"/>
</dbReference>
<dbReference type="SUPFAM" id="SSF51735">
    <property type="entry name" value="NAD(P)-binding Rossmann-fold domains"/>
    <property type="match status" value="2"/>
</dbReference>
<dbReference type="SUPFAM" id="SSF52151">
    <property type="entry name" value="FabD/lysophospholipase-like"/>
    <property type="match status" value="1"/>
</dbReference>
<dbReference type="PROSITE" id="PS00606">
    <property type="entry name" value="KS3_1"/>
    <property type="match status" value="1"/>
</dbReference>
<evidence type="ECO:0000259" key="10">
    <source>
        <dbReference type="PROSITE" id="PS50075"/>
    </source>
</evidence>
<dbReference type="PANTHER" id="PTHR43775">
    <property type="entry name" value="FATTY ACID SYNTHASE"/>
    <property type="match status" value="1"/>
</dbReference>
<feature type="active site" description="Proton acceptor; for dehydratase activity" evidence="8">
    <location>
        <position position="1043"/>
    </location>
</feature>
<dbReference type="GO" id="GO:0044550">
    <property type="term" value="P:secondary metabolite biosynthetic process"/>
    <property type="evidence" value="ECO:0007669"/>
    <property type="project" value="TreeGrafter"/>
</dbReference>
<dbReference type="InterPro" id="IPR050091">
    <property type="entry name" value="PKS_NRPS_Biosynth_Enz"/>
</dbReference>
<dbReference type="SMART" id="SM00825">
    <property type="entry name" value="PKS_KS"/>
    <property type="match status" value="1"/>
</dbReference>
<evidence type="ECO:0000313" key="14">
    <source>
        <dbReference type="Proteomes" id="UP000319160"/>
    </source>
</evidence>
<dbReference type="PROSITE" id="PS52004">
    <property type="entry name" value="KS3_2"/>
    <property type="match status" value="1"/>
</dbReference>
<keyword evidence="6" id="KW-0511">Multifunctional enzyme</keyword>
<dbReference type="GO" id="GO:0016491">
    <property type="term" value="F:oxidoreductase activity"/>
    <property type="evidence" value="ECO:0007669"/>
    <property type="project" value="UniProtKB-KW"/>
</dbReference>
<dbReference type="SMART" id="SM00826">
    <property type="entry name" value="PKS_DH"/>
    <property type="match status" value="1"/>
</dbReference>
<dbReference type="PANTHER" id="PTHR43775:SF50">
    <property type="entry name" value="HIGHLY REDUCING POLYKETIDE SYNTHASE SRDA"/>
    <property type="match status" value="1"/>
</dbReference>
<dbReference type="InterPro" id="IPR049900">
    <property type="entry name" value="PKS_mFAS_DH"/>
</dbReference>
<dbReference type="CDD" id="cd00833">
    <property type="entry name" value="PKS"/>
    <property type="match status" value="1"/>
</dbReference>
<dbReference type="GO" id="GO:0032259">
    <property type="term" value="P:methylation"/>
    <property type="evidence" value="ECO:0007669"/>
    <property type="project" value="UniProtKB-KW"/>
</dbReference>
<dbReference type="SMART" id="SM00822">
    <property type="entry name" value="PKS_KR"/>
    <property type="match status" value="1"/>
</dbReference>
<keyword evidence="7" id="KW-0012">Acyltransferase</keyword>
<feature type="region of interest" description="C-terminal hotdog fold" evidence="8">
    <location>
        <begin position="1163"/>
        <end position="1319"/>
    </location>
</feature>
<dbReference type="CDD" id="cd05195">
    <property type="entry name" value="enoyl_red"/>
    <property type="match status" value="1"/>
</dbReference>
<evidence type="ECO:0000256" key="6">
    <source>
        <dbReference type="ARBA" id="ARBA00023268"/>
    </source>
</evidence>
<comment type="caution">
    <text evidence="13">The sequence shown here is derived from an EMBL/GenBank/DDBJ whole genome shotgun (WGS) entry which is preliminary data.</text>
</comment>
<dbReference type="InterPro" id="IPR014030">
    <property type="entry name" value="Ketoacyl_synth_N"/>
</dbReference>
<keyword evidence="14" id="KW-1185">Reference proteome</keyword>
<dbReference type="Pfam" id="PF08240">
    <property type="entry name" value="ADH_N"/>
    <property type="match status" value="1"/>
</dbReference>
<dbReference type="SMART" id="SM00827">
    <property type="entry name" value="PKS_AT"/>
    <property type="match status" value="1"/>
</dbReference>
<dbReference type="InterPro" id="IPR014031">
    <property type="entry name" value="Ketoacyl_synth_C"/>
</dbReference>
<feature type="region of interest" description="Disordered" evidence="9">
    <location>
        <begin position="1"/>
        <end position="65"/>
    </location>
</feature>
<dbReference type="Pfam" id="PF21089">
    <property type="entry name" value="PKS_DH_N"/>
    <property type="match status" value="1"/>
</dbReference>
<keyword evidence="1" id="KW-0596">Phosphopantetheine</keyword>
<dbReference type="Pfam" id="PF00698">
    <property type="entry name" value="Acyl_transf_1"/>
    <property type="match status" value="1"/>
</dbReference>
<dbReference type="STRING" id="2512241.A0A553HXD8"/>
<dbReference type="Gene3D" id="3.40.366.10">
    <property type="entry name" value="Malonyl-Coenzyme A Acyl Carrier Protein, domain 2"/>
    <property type="match status" value="1"/>
</dbReference>
<feature type="domain" description="Carrier" evidence="10">
    <location>
        <begin position="2387"/>
        <end position="2468"/>
    </location>
</feature>
<organism evidence="13 14">
    <name type="scientific">Xylaria flabelliformis</name>
    <dbReference type="NCBI Taxonomy" id="2512241"/>
    <lineage>
        <taxon>Eukaryota</taxon>
        <taxon>Fungi</taxon>
        <taxon>Dikarya</taxon>
        <taxon>Ascomycota</taxon>
        <taxon>Pezizomycotina</taxon>
        <taxon>Sordariomycetes</taxon>
        <taxon>Xylariomycetidae</taxon>
        <taxon>Xylariales</taxon>
        <taxon>Xylariaceae</taxon>
        <taxon>Xylaria</taxon>
    </lineage>
</organism>
<dbReference type="InterPro" id="IPR009081">
    <property type="entry name" value="PP-bd_ACP"/>
</dbReference>
<evidence type="ECO:0000256" key="1">
    <source>
        <dbReference type="ARBA" id="ARBA00022450"/>
    </source>
</evidence>
<dbReference type="GO" id="GO:0004312">
    <property type="term" value="F:fatty acid synthase activity"/>
    <property type="evidence" value="ECO:0007669"/>
    <property type="project" value="TreeGrafter"/>
</dbReference>
<dbReference type="InterPro" id="IPR013154">
    <property type="entry name" value="ADH-like_N"/>
</dbReference>
<evidence type="ECO:0000256" key="7">
    <source>
        <dbReference type="ARBA" id="ARBA00023315"/>
    </source>
</evidence>
<dbReference type="InterPro" id="IPR016036">
    <property type="entry name" value="Malonyl_transacylase_ACP-bd"/>
</dbReference>
<dbReference type="InterPro" id="IPR001227">
    <property type="entry name" value="Ac_transferase_dom_sf"/>
</dbReference>
<dbReference type="Pfam" id="PF08659">
    <property type="entry name" value="KR"/>
    <property type="match status" value="1"/>
</dbReference>
<dbReference type="Proteomes" id="UP000319160">
    <property type="component" value="Unassembled WGS sequence"/>
</dbReference>
<dbReference type="Pfam" id="PF00109">
    <property type="entry name" value="ketoacyl-synt"/>
    <property type="match status" value="1"/>
</dbReference>
<dbReference type="InterPro" id="IPR014043">
    <property type="entry name" value="Acyl_transferase_dom"/>
</dbReference>
<evidence type="ECO:0000256" key="9">
    <source>
        <dbReference type="SAM" id="MobiDB-lite"/>
    </source>
</evidence>
<dbReference type="Gene3D" id="3.10.129.110">
    <property type="entry name" value="Polyketide synthase dehydratase"/>
    <property type="match status" value="1"/>
</dbReference>
<feature type="domain" description="PKS/mFAS DH" evidence="12">
    <location>
        <begin position="1011"/>
        <end position="1319"/>
    </location>
</feature>
<dbReference type="Gene3D" id="3.90.180.10">
    <property type="entry name" value="Medium-chain alcohol dehydrogenases, catalytic domain"/>
    <property type="match status" value="1"/>
</dbReference>
<keyword evidence="2" id="KW-0597">Phosphoprotein</keyword>
<protein>
    <submittedName>
        <fullName evidence="13">Uncharacterized protein</fullName>
    </submittedName>
</protein>
<dbReference type="InterPro" id="IPR042104">
    <property type="entry name" value="PKS_dehydratase_sf"/>
</dbReference>